<dbReference type="Proteomes" id="UP001634747">
    <property type="component" value="Unassembled WGS sequence"/>
</dbReference>
<dbReference type="InterPro" id="IPR017830">
    <property type="entry name" value="SQase_HpnE"/>
</dbReference>
<dbReference type="InterPro" id="IPR050464">
    <property type="entry name" value="Zeta_carotene_desat/Oxidored"/>
</dbReference>
<protein>
    <submittedName>
        <fullName evidence="4">Hydroxysqualene dehydroxylase HpnE</fullName>
        <ecNumber evidence="4">1.17.8.1</ecNumber>
    </submittedName>
</protein>
<dbReference type="RefSeq" id="WP_263412407.1">
    <property type="nucleotide sequence ID" value="NZ_BAABBH010000001.1"/>
</dbReference>
<dbReference type="InterPro" id="IPR002937">
    <property type="entry name" value="Amino_oxidase"/>
</dbReference>
<dbReference type="NCBIfam" id="TIGR03467">
    <property type="entry name" value="HpnE"/>
    <property type="match status" value="1"/>
</dbReference>
<feature type="domain" description="Amine oxidase" evidence="3">
    <location>
        <begin position="17"/>
        <end position="439"/>
    </location>
</feature>
<dbReference type="Pfam" id="PF01593">
    <property type="entry name" value="Amino_oxidase"/>
    <property type="match status" value="1"/>
</dbReference>
<gene>
    <name evidence="4" type="primary">hpnE</name>
    <name evidence="4" type="ORF">ACK2TP_10035</name>
</gene>
<dbReference type="InterPro" id="IPR036188">
    <property type="entry name" value="FAD/NAD-bd_sf"/>
</dbReference>
<dbReference type="SUPFAM" id="SSF51905">
    <property type="entry name" value="FAD/NAD(P)-binding domain"/>
    <property type="match status" value="1"/>
</dbReference>
<proteinExistence type="predicted"/>
<evidence type="ECO:0000256" key="1">
    <source>
        <dbReference type="ARBA" id="ARBA00001974"/>
    </source>
</evidence>
<dbReference type="PANTHER" id="PTHR42923:SF47">
    <property type="entry name" value="BLR3003 PROTEIN"/>
    <property type="match status" value="1"/>
</dbReference>
<dbReference type="PANTHER" id="PTHR42923">
    <property type="entry name" value="PROTOPORPHYRINOGEN OXIDASE"/>
    <property type="match status" value="1"/>
</dbReference>
<dbReference type="InterPro" id="IPR001613">
    <property type="entry name" value="Flavin_amine_oxidase"/>
</dbReference>
<dbReference type="Gene3D" id="3.50.50.60">
    <property type="entry name" value="FAD/NAD(P)-binding domain"/>
    <property type="match status" value="1"/>
</dbReference>
<sequence>MSLAVDRYDCVVVGAGVAGLAAASALSGAGARVAVVERKPFVGGRAYSYPHPALQEVVDSQHVLVGCCTNLRHLCGASGIADLIRWYDGYVFLEPGGRRTNLALSGLPAPLHTSPSFAAAPMLSLRDKLAIGTALQSFVRGYPKDDSESVASWLRRKRQPDGAIRHFWRPVVISALNDTLDRCSMRYAGQVFHETFLRSAEGGRLGIPTLPLSDFYGRVAQHCEAQGGTLYEKQSVERLEQRGEEWAVHLQGGGELIAKTVISAVSFEHVPQVLGTELMTAVMPQGVAGFCHSPITSIHLWYEREFTTLDHAALLDTGIEWMFHKSRIRRSPAGQGSYLELTISASHAQLKESRETLLTRSLRELESFFPEARTTKLLKSGVLKEAKATFSVLPGMDRLRPAQETAVPGLVLAGDWTQTGWPSTMEGGVRSGYLAAEAVARQLGSSRSFVQPDLAAAGLMRWLARE</sequence>
<accession>A0ABW9KLZ2</accession>
<dbReference type="EC" id="1.17.8.1" evidence="4"/>
<comment type="cofactor">
    <cofactor evidence="1">
        <name>FAD</name>
        <dbReference type="ChEBI" id="CHEBI:57692"/>
    </cofactor>
</comment>
<dbReference type="GO" id="GO:0016491">
    <property type="term" value="F:oxidoreductase activity"/>
    <property type="evidence" value="ECO:0007669"/>
    <property type="project" value="UniProtKB-KW"/>
</dbReference>
<reference evidence="4 5" key="1">
    <citation type="submission" date="2024-12" db="EMBL/GenBank/DDBJ databases">
        <authorList>
            <person name="Lee Y."/>
        </authorList>
    </citation>
    <scope>NUCLEOTIDE SEQUENCE [LARGE SCALE GENOMIC DNA]</scope>
    <source>
        <strain evidence="4 5">03SUJ4</strain>
    </source>
</reference>
<evidence type="ECO:0000313" key="4">
    <source>
        <dbReference type="EMBL" id="MFN2976102.1"/>
    </source>
</evidence>
<dbReference type="EMBL" id="JBJYXY010000001">
    <property type="protein sequence ID" value="MFN2976102.1"/>
    <property type="molecule type" value="Genomic_DNA"/>
</dbReference>
<keyword evidence="2 4" id="KW-0560">Oxidoreductase</keyword>
<keyword evidence="5" id="KW-1185">Reference proteome</keyword>
<comment type="caution">
    <text evidence="4">The sequence shown here is derived from an EMBL/GenBank/DDBJ whole genome shotgun (WGS) entry which is preliminary data.</text>
</comment>
<organism evidence="4 5">
    <name type="scientific">Terriglobus aquaticus</name>
    <dbReference type="NCBI Taxonomy" id="940139"/>
    <lineage>
        <taxon>Bacteria</taxon>
        <taxon>Pseudomonadati</taxon>
        <taxon>Acidobacteriota</taxon>
        <taxon>Terriglobia</taxon>
        <taxon>Terriglobales</taxon>
        <taxon>Acidobacteriaceae</taxon>
        <taxon>Terriglobus</taxon>
    </lineage>
</organism>
<evidence type="ECO:0000313" key="5">
    <source>
        <dbReference type="Proteomes" id="UP001634747"/>
    </source>
</evidence>
<name>A0ABW9KLZ2_9BACT</name>
<evidence type="ECO:0000256" key="2">
    <source>
        <dbReference type="ARBA" id="ARBA00023002"/>
    </source>
</evidence>
<dbReference type="PRINTS" id="PR00757">
    <property type="entry name" value="AMINEOXDASEF"/>
</dbReference>
<evidence type="ECO:0000259" key="3">
    <source>
        <dbReference type="Pfam" id="PF01593"/>
    </source>
</evidence>